<dbReference type="Gene3D" id="1.20.5.50">
    <property type="match status" value="1"/>
</dbReference>
<keyword evidence="5 12" id="KW-0132">Cell division</keyword>
<evidence type="ECO:0000256" key="9">
    <source>
        <dbReference type="ARBA" id="ARBA00024910"/>
    </source>
</evidence>
<sequence length="98" mass="10978">MSNEVVTLNVLDREYTIGCPPEQREHLIEAARFLDARMRDIRSHARNASLDQVAVLAALNITHEYHQLQRDGSSNAALDEAIDALEGKLSKFGDQSLF</sequence>
<evidence type="ECO:0000256" key="1">
    <source>
        <dbReference type="ARBA" id="ARBA00004496"/>
    </source>
</evidence>
<evidence type="ECO:0000313" key="12">
    <source>
        <dbReference type="EMBL" id="QYR52853.1"/>
    </source>
</evidence>
<organism evidence="12 13">
    <name type="scientific">Lysobacter soyae</name>
    <dbReference type="NCBI Taxonomy" id="2764185"/>
    <lineage>
        <taxon>Bacteria</taxon>
        <taxon>Pseudomonadati</taxon>
        <taxon>Pseudomonadota</taxon>
        <taxon>Gammaproteobacteria</taxon>
        <taxon>Lysobacterales</taxon>
        <taxon>Lysobacteraceae</taxon>
        <taxon>Lysobacter</taxon>
    </lineage>
</organism>
<keyword evidence="7" id="KW-0717">Septation</keyword>
<keyword evidence="8" id="KW-0131">Cell cycle</keyword>
<dbReference type="EMBL" id="CP080544">
    <property type="protein sequence ID" value="QYR52853.1"/>
    <property type="molecule type" value="Genomic_DNA"/>
</dbReference>
<name>A0ABX8WQ67_9GAMM</name>
<dbReference type="SUPFAM" id="SSF102829">
    <property type="entry name" value="Cell division protein ZapA-like"/>
    <property type="match status" value="1"/>
</dbReference>
<dbReference type="RefSeq" id="WP_220379673.1">
    <property type="nucleotide sequence ID" value="NZ_CP080544.1"/>
</dbReference>
<comment type="subunit">
    <text evidence="10">Homodimer. Interacts with FtsZ.</text>
</comment>
<comment type="subcellular location">
    <subcellularLocation>
        <location evidence="1">Cytoplasm</location>
    </subcellularLocation>
</comment>
<evidence type="ECO:0000256" key="11">
    <source>
        <dbReference type="ARBA" id="ARBA00033158"/>
    </source>
</evidence>
<evidence type="ECO:0000256" key="10">
    <source>
        <dbReference type="ARBA" id="ARBA00026068"/>
    </source>
</evidence>
<evidence type="ECO:0000313" key="13">
    <source>
        <dbReference type="Proteomes" id="UP000824755"/>
    </source>
</evidence>
<evidence type="ECO:0000256" key="5">
    <source>
        <dbReference type="ARBA" id="ARBA00022618"/>
    </source>
</evidence>
<keyword evidence="13" id="KW-1185">Reference proteome</keyword>
<gene>
    <name evidence="12" type="ORF">H8L67_09815</name>
</gene>
<evidence type="ECO:0000256" key="3">
    <source>
        <dbReference type="ARBA" id="ARBA00015195"/>
    </source>
</evidence>
<dbReference type="Proteomes" id="UP000824755">
    <property type="component" value="Chromosome"/>
</dbReference>
<evidence type="ECO:0000256" key="6">
    <source>
        <dbReference type="ARBA" id="ARBA00023054"/>
    </source>
</evidence>
<proteinExistence type="inferred from homology"/>
<protein>
    <recommendedName>
        <fullName evidence="3">Cell division protein ZapA</fullName>
    </recommendedName>
    <alternativeName>
        <fullName evidence="11">Z ring-associated protein ZapA</fullName>
    </alternativeName>
</protein>
<keyword evidence="6" id="KW-0175">Coiled coil</keyword>
<dbReference type="Gene3D" id="3.30.160.880">
    <property type="entry name" value="Cell division protein ZapA protomer, N-terminal domain"/>
    <property type="match status" value="1"/>
</dbReference>
<accession>A0ABX8WQ67</accession>
<reference evidence="12 13" key="1">
    <citation type="submission" date="2021-08" db="EMBL/GenBank/DDBJ databases">
        <title>Lysobacter sp. strain CJ11 Genome sequencing and assembly.</title>
        <authorList>
            <person name="Kim I."/>
        </authorList>
    </citation>
    <scope>NUCLEOTIDE SEQUENCE [LARGE SCALE GENOMIC DNA]</scope>
    <source>
        <strain evidence="12 13">CJ11</strain>
    </source>
</reference>
<dbReference type="InterPro" id="IPR042233">
    <property type="entry name" value="Cell_div_ZapA_N"/>
</dbReference>
<comment type="similarity">
    <text evidence="2">Belongs to the ZapA family. Type 1 subfamily.</text>
</comment>
<dbReference type="PANTHER" id="PTHR34981:SF1">
    <property type="entry name" value="CELL DIVISION PROTEIN ZAPA"/>
    <property type="match status" value="1"/>
</dbReference>
<dbReference type="Pfam" id="PF05164">
    <property type="entry name" value="ZapA"/>
    <property type="match status" value="1"/>
</dbReference>
<dbReference type="InterPro" id="IPR007838">
    <property type="entry name" value="Cell_div_ZapA-like"/>
</dbReference>
<dbReference type="InterPro" id="IPR036192">
    <property type="entry name" value="Cell_div_ZapA-like_sf"/>
</dbReference>
<evidence type="ECO:0000256" key="8">
    <source>
        <dbReference type="ARBA" id="ARBA00023306"/>
    </source>
</evidence>
<evidence type="ECO:0000256" key="7">
    <source>
        <dbReference type="ARBA" id="ARBA00023210"/>
    </source>
</evidence>
<evidence type="ECO:0000256" key="2">
    <source>
        <dbReference type="ARBA" id="ARBA00010074"/>
    </source>
</evidence>
<dbReference type="PANTHER" id="PTHR34981">
    <property type="entry name" value="CELL DIVISION PROTEIN ZAPA"/>
    <property type="match status" value="1"/>
</dbReference>
<dbReference type="GO" id="GO:0051301">
    <property type="term" value="P:cell division"/>
    <property type="evidence" value="ECO:0007669"/>
    <property type="project" value="UniProtKB-KW"/>
</dbReference>
<evidence type="ECO:0000256" key="4">
    <source>
        <dbReference type="ARBA" id="ARBA00022490"/>
    </source>
</evidence>
<comment type="function">
    <text evidence="9">Activator of cell division through the inhibition of FtsZ GTPase activity, therefore promoting FtsZ assembly into bundles of protofilaments necessary for the formation of the division Z ring. It is recruited early at mid-cell but it is not essential for cell division.</text>
</comment>
<keyword evidence="4" id="KW-0963">Cytoplasm</keyword>